<dbReference type="InterPro" id="IPR000742">
    <property type="entry name" value="EGF"/>
</dbReference>
<dbReference type="PRINTS" id="PR00700">
    <property type="entry name" value="PRTYPHPHTASE"/>
</dbReference>
<keyword evidence="14" id="KW-1185">Reference proteome</keyword>
<dbReference type="EC" id="3.1.3.48" evidence="2"/>
<keyword evidence="9" id="KW-0472">Membrane</keyword>
<feature type="domain" description="Tyrosine specific protein phosphatases" evidence="12">
    <location>
        <begin position="1283"/>
        <end position="1357"/>
    </location>
</feature>
<protein>
    <recommendedName>
        <fullName evidence="2">protein-tyrosine-phosphatase</fullName>
        <ecNumber evidence="2">3.1.3.48</ecNumber>
    </recommendedName>
</protein>
<evidence type="ECO:0000256" key="5">
    <source>
        <dbReference type="ARBA" id="ARBA00022837"/>
    </source>
</evidence>
<dbReference type="Proteomes" id="UP001497497">
    <property type="component" value="Unassembled WGS sequence"/>
</dbReference>
<evidence type="ECO:0000259" key="12">
    <source>
        <dbReference type="PROSITE" id="PS50056"/>
    </source>
</evidence>
<keyword evidence="5" id="KW-0106">Calcium</keyword>
<dbReference type="PROSITE" id="PS50055">
    <property type="entry name" value="TYR_PHOSPHATASE_PTP"/>
    <property type="match status" value="2"/>
</dbReference>
<sequence length="1407" mass="156978">MHLTVIVFVTLCMSSHVTYSACPSGWFGSNCTFQCHCTSNCTTPTTECPSNYECDKEWFGAACQYKDLSNLTTTTIDCNPKQNDITWLIDRNDNTCNPANNSQSVVISFIEPYPYTWLRIAVNDAASFNSLQVSFKTNSSADMACTNQIKTTIDAKRIDIRCNTMFDVKQVIVQGQGLRSLCSVYINGGRNVALKQLAVQSSTYSGEGEQKADATNAVDGVTTNIFNKGSCTHTNPGHQSPNWNLTFIKHPVVNRFVLYNRNEDCCIDRLKHFTLQTLDANDKTVYQYTDPNDAPQINYAVTVAASARNIPIRKINIRATSNILTLCEVEAFGDCSPGSWGLDCVLCEGKCNQCHPETGACLVCNGYTNPPNCDQTCPDGNYGINCAQRCSTNCSQNLCDAVTGFCKACPNGYKGSFCDQVCESGKWGPQCANTCNESCWDSSCNNVNGTCDYGCDGFSDVPFCTEVCILGKWGKNCSQDCSKNCYNQSCNRLNGTCDDGCLGYSNPPSCNITCPFGKWGKNCQDQCSSNCYNTSCDRRTGICDQGCSGYINPPDCNIVCDHGTWGANCSFPCNNSCFNASCNHRNGSCDLGCDGFNNPPVCTEECPSGYWGQNCTLACSSHCSNASCDGQTGECYLGCMAGYLPPKCEQGCKETFYGINCSKVCSNNCSKNQCDSNIGYCLRCIDNHEGHFCEAISASPETPVGAIVGSIIAVIVICVFILLAVVFWRRRQAFLKSKMNQGVEIKEQNRSSTFDRMEFSDLENTKIAAEAIYNNVAAYKVVDSQPIAVKDLSTFLHSHKMDYFENQYKKIPAPKNVTTEMGMNSLNKHKNRYKNICPYDHSRVHLEINTTKNEEDYINASYVEGFNKDDKFIASQGPNKVILKDFVRMLWEQRVDKVVMLTNLIEEGTVKCEKYWPDDGILQFGEIQVKMISTETFADYAIRVLELSRPREAGRTFTQFHFTTWPDKGVPEVPWGLVDFEQRVFSQPTSRPIVVHCSAGVGRTGTFIALHNVMREAEQTGHVDFFKTVVKLRQDRILMIQTAEQYWFLHKAAQVAILCIGTTVTSGNIVGRIKHLEETSLTGKTKMEAEFKAVSTVCEDSKQDLNNRANESPETDGNVYQNSDEIIDKLKNRFSNIIPNQKYRPFLACETRDMKDYINAVFLPGFKKRDQQLLTQLPMPKTVVDFWRLVAQYSISLIVAFDVDAMLTDETFGHYLPQGADQGLKCSPFLITLKDIKKSTLWEEHKLMVEIEMRKSLLSPSPNNNERQEVIHLKCLLTDLDPDKLLSILRQIRSYNALTNGRIVYTCRDGAKYSGLVCVLSLLLDRMEHDSCLTVPLVVGMIKTIRPEVIPNLDQYRVLYDVLGRYSDNTVTYGNIGNVAQNGAVVSKENAKPSFNEEQHTNIYANY</sequence>
<dbReference type="InterPro" id="IPR000387">
    <property type="entry name" value="Tyr_Pase_dom"/>
</dbReference>
<evidence type="ECO:0000256" key="9">
    <source>
        <dbReference type="SAM" id="Phobius"/>
    </source>
</evidence>
<evidence type="ECO:0000256" key="6">
    <source>
        <dbReference type="ARBA" id="ARBA00022912"/>
    </source>
</evidence>
<feature type="domain" description="Tyrosine-protein phosphatase" evidence="11">
    <location>
        <begin position="1087"/>
        <end position="1366"/>
    </location>
</feature>
<keyword evidence="4" id="KW-0378">Hydrolase</keyword>
<keyword evidence="9" id="KW-0812">Transmembrane</keyword>
<dbReference type="CDD" id="cd00047">
    <property type="entry name" value="PTPc"/>
    <property type="match status" value="1"/>
</dbReference>
<dbReference type="InterPro" id="IPR050348">
    <property type="entry name" value="Protein-Tyr_Phosphatase"/>
</dbReference>
<dbReference type="InterPro" id="IPR000242">
    <property type="entry name" value="PTP_cat"/>
</dbReference>
<keyword evidence="7" id="KW-1015">Disulfide bond</keyword>
<feature type="chain" id="PRO_5043943059" description="protein-tyrosine-phosphatase" evidence="10">
    <location>
        <begin position="21"/>
        <end position="1407"/>
    </location>
</feature>
<keyword evidence="3" id="KW-0479">Metal-binding</keyword>
<dbReference type="GO" id="GO:0004725">
    <property type="term" value="F:protein tyrosine phosphatase activity"/>
    <property type="evidence" value="ECO:0007669"/>
    <property type="project" value="UniProtKB-EC"/>
</dbReference>
<keyword evidence="9" id="KW-1133">Transmembrane helix</keyword>
<dbReference type="SMART" id="SM00194">
    <property type="entry name" value="PTPc"/>
    <property type="match status" value="2"/>
</dbReference>
<feature type="domain" description="Tyrosine-protein phosphatase" evidence="11">
    <location>
        <begin position="804"/>
        <end position="1056"/>
    </location>
</feature>
<keyword evidence="6" id="KW-0904">Protein phosphatase</keyword>
<dbReference type="PROSITE" id="PS00383">
    <property type="entry name" value="TYR_PHOSPHATASE_1"/>
    <property type="match status" value="1"/>
</dbReference>
<feature type="transmembrane region" description="Helical" evidence="9">
    <location>
        <begin position="704"/>
        <end position="728"/>
    </location>
</feature>
<comment type="catalytic activity">
    <reaction evidence="8">
        <text>O-phospho-L-tyrosyl-[protein] + H2O = L-tyrosyl-[protein] + phosphate</text>
        <dbReference type="Rhea" id="RHEA:10684"/>
        <dbReference type="Rhea" id="RHEA-COMP:10136"/>
        <dbReference type="Rhea" id="RHEA-COMP:20101"/>
        <dbReference type="ChEBI" id="CHEBI:15377"/>
        <dbReference type="ChEBI" id="CHEBI:43474"/>
        <dbReference type="ChEBI" id="CHEBI:46858"/>
        <dbReference type="ChEBI" id="CHEBI:61978"/>
        <dbReference type="EC" id="3.1.3.48"/>
    </reaction>
</comment>
<dbReference type="PANTHER" id="PTHR19134:SF562">
    <property type="entry name" value="PROTEIN-TYROSINE-PHOSPHATASE"/>
    <property type="match status" value="1"/>
</dbReference>
<dbReference type="GO" id="GO:0046872">
    <property type="term" value="F:metal ion binding"/>
    <property type="evidence" value="ECO:0007669"/>
    <property type="project" value="UniProtKB-KW"/>
</dbReference>
<dbReference type="FunFam" id="3.90.190.10:FF:000102">
    <property type="entry name" value="Receptor-type tyrosine-protein phosphatase"/>
    <property type="match status" value="1"/>
</dbReference>
<evidence type="ECO:0000256" key="3">
    <source>
        <dbReference type="ARBA" id="ARBA00022723"/>
    </source>
</evidence>
<feature type="domain" description="Tyrosine specific protein phosphatases" evidence="12">
    <location>
        <begin position="978"/>
        <end position="1047"/>
    </location>
</feature>
<dbReference type="Pfam" id="PF00102">
    <property type="entry name" value="Y_phosphatase"/>
    <property type="match status" value="2"/>
</dbReference>
<dbReference type="SMART" id="SM00181">
    <property type="entry name" value="EGF"/>
    <property type="match status" value="4"/>
</dbReference>
<dbReference type="SMART" id="SM00607">
    <property type="entry name" value="FTP"/>
    <property type="match status" value="1"/>
</dbReference>
<organism evidence="13 14">
    <name type="scientific">Lymnaea stagnalis</name>
    <name type="common">Great pond snail</name>
    <name type="synonym">Helix stagnalis</name>
    <dbReference type="NCBI Taxonomy" id="6523"/>
    <lineage>
        <taxon>Eukaryota</taxon>
        <taxon>Metazoa</taxon>
        <taxon>Spiralia</taxon>
        <taxon>Lophotrochozoa</taxon>
        <taxon>Mollusca</taxon>
        <taxon>Gastropoda</taxon>
        <taxon>Heterobranchia</taxon>
        <taxon>Euthyneura</taxon>
        <taxon>Panpulmonata</taxon>
        <taxon>Hygrophila</taxon>
        <taxon>Lymnaeoidea</taxon>
        <taxon>Lymnaeidae</taxon>
        <taxon>Lymnaea</taxon>
    </lineage>
</organism>
<dbReference type="SMART" id="SM00404">
    <property type="entry name" value="PTPc_motif"/>
    <property type="match status" value="2"/>
</dbReference>
<dbReference type="EMBL" id="CAXITT010000163">
    <property type="protein sequence ID" value="CAL1534170.1"/>
    <property type="molecule type" value="Genomic_DNA"/>
</dbReference>
<dbReference type="SUPFAM" id="SSF52799">
    <property type="entry name" value="(Phosphotyrosine protein) phosphatases II"/>
    <property type="match status" value="2"/>
</dbReference>
<evidence type="ECO:0000259" key="11">
    <source>
        <dbReference type="PROSITE" id="PS50055"/>
    </source>
</evidence>
<dbReference type="Gene3D" id="2.60.120.260">
    <property type="entry name" value="Galactose-binding domain-like"/>
    <property type="match status" value="1"/>
</dbReference>
<reference evidence="13 14" key="1">
    <citation type="submission" date="2024-04" db="EMBL/GenBank/DDBJ databases">
        <authorList>
            <consortium name="Genoscope - CEA"/>
            <person name="William W."/>
        </authorList>
    </citation>
    <scope>NUCLEOTIDE SEQUENCE [LARGE SCALE GENOMIC DNA]</scope>
</reference>
<evidence type="ECO:0000256" key="1">
    <source>
        <dbReference type="ARBA" id="ARBA00009580"/>
    </source>
</evidence>
<comment type="caution">
    <text evidence="13">The sequence shown here is derived from an EMBL/GenBank/DDBJ whole genome shotgun (WGS) entry which is preliminary data.</text>
</comment>
<evidence type="ECO:0000256" key="8">
    <source>
        <dbReference type="ARBA" id="ARBA00051722"/>
    </source>
</evidence>
<evidence type="ECO:0000313" key="14">
    <source>
        <dbReference type="Proteomes" id="UP001497497"/>
    </source>
</evidence>
<evidence type="ECO:0000256" key="4">
    <source>
        <dbReference type="ARBA" id="ARBA00022801"/>
    </source>
</evidence>
<evidence type="ECO:0000256" key="2">
    <source>
        <dbReference type="ARBA" id="ARBA00013064"/>
    </source>
</evidence>
<dbReference type="Gene3D" id="2.170.300.10">
    <property type="entry name" value="Tie2 ligand-binding domain superfamily"/>
    <property type="match status" value="2"/>
</dbReference>
<proteinExistence type="inferred from homology"/>
<dbReference type="PROSITE" id="PS50056">
    <property type="entry name" value="TYR_PHOSPHATASE_2"/>
    <property type="match status" value="2"/>
</dbReference>
<dbReference type="SUPFAM" id="SSF49785">
    <property type="entry name" value="Galactose-binding domain-like"/>
    <property type="match status" value="1"/>
</dbReference>
<dbReference type="PANTHER" id="PTHR19134">
    <property type="entry name" value="RECEPTOR-TYPE TYROSINE-PROTEIN PHOSPHATASE"/>
    <property type="match status" value="1"/>
</dbReference>
<dbReference type="Pfam" id="PF22633">
    <property type="entry name" value="F5_F8_type_C_2"/>
    <property type="match status" value="1"/>
</dbReference>
<evidence type="ECO:0000256" key="7">
    <source>
        <dbReference type="ARBA" id="ARBA00023157"/>
    </source>
</evidence>
<dbReference type="InterPro" id="IPR029021">
    <property type="entry name" value="Prot-tyrosine_phosphatase-like"/>
</dbReference>
<dbReference type="Gene3D" id="3.90.190.10">
    <property type="entry name" value="Protein tyrosine phosphatase superfamily"/>
    <property type="match status" value="2"/>
</dbReference>
<gene>
    <name evidence="13" type="ORF">GSLYS_00008130001</name>
</gene>
<name>A0AAV2HJH8_LYMST</name>
<accession>A0AAV2HJH8</accession>
<dbReference type="InterPro" id="IPR016130">
    <property type="entry name" value="Tyr_Pase_AS"/>
</dbReference>
<evidence type="ECO:0000256" key="10">
    <source>
        <dbReference type="SAM" id="SignalP"/>
    </source>
</evidence>
<feature type="signal peptide" evidence="10">
    <location>
        <begin position="1"/>
        <end position="20"/>
    </location>
</feature>
<dbReference type="InterPro" id="IPR003595">
    <property type="entry name" value="Tyr_Pase_cat"/>
</dbReference>
<dbReference type="InterPro" id="IPR008979">
    <property type="entry name" value="Galactose-bd-like_sf"/>
</dbReference>
<comment type="similarity">
    <text evidence="1">Belongs to the protein-tyrosine phosphatase family.</text>
</comment>
<dbReference type="InterPro" id="IPR006585">
    <property type="entry name" value="FTP1"/>
</dbReference>
<keyword evidence="10" id="KW-0732">Signal</keyword>
<evidence type="ECO:0000313" key="13">
    <source>
        <dbReference type="EMBL" id="CAL1534170.1"/>
    </source>
</evidence>